<dbReference type="PROSITE" id="PS51257">
    <property type="entry name" value="PROKAR_LIPOPROTEIN"/>
    <property type="match status" value="1"/>
</dbReference>
<evidence type="ECO:0000256" key="1">
    <source>
        <dbReference type="SAM" id="MobiDB-lite"/>
    </source>
</evidence>
<dbReference type="Proteomes" id="UP001216907">
    <property type="component" value="Unassembled WGS sequence"/>
</dbReference>
<organism evidence="3 4">
    <name type="scientific">Paludisphaera mucosa</name>
    <dbReference type="NCBI Taxonomy" id="3030827"/>
    <lineage>
        <taxon>Bacteria</taxon>
        <taxon>Pseudomonadati</taxon>
        <taxon>Planctomycetota</taxon>
        <taxon>Planctomycetia</taxon>
        <taxon>Isosphaerales</taxon>
        <taxon>Isosphaeraceae</taxon>
        <taxon>Paludisphaera</taxon>
    </lineage>
</organism>
<accession>A0ABT6F7D0</accession>
<feature type="region of interest" description="Disordered" evidence="1">
    <location>
        <begin position="27"/>
        <end position="50"/>
    </location>
</feature>
<sequence>MTKLATLSLTLALGVAACWVGPSASAQAPNGEILRPPPPPRDDLETDANADGVPDGWYNARDAAIEPDGGAAGPRFVRIACARRGRPARISRAFGIDGRKYEAVVMGLWVRLKDVEYGERSGEEPSLLIDFLGDELRHLSRGTMGPWTRTVGDRWTRIAKRIPVPPGARDAIMSVGLMGAAGRLDVDGLTFDLVPRETVETTNLVVNGTFELGDPAPASWIVNNDAARVAPGHLSDSAVELSRSGSKVLAGLALPIEAFDGLEVTLYAKAQSLRGSGGAGASFYFLDESGEPLAGRRGGVQAFQWSGTFDWTPQRTVVPVPRGAVRAVVQIEKTDGVGSIRVDDVRVTASPNADIAAWTPYQTADDVIGWHEYKPAAAIAAGSALDFSFLNPAPAGSKGPVLVKDGHLAFTSGGRARFFGVQLLPPAAFQDAAKSDALADRLARSGVNLVRIGELDTPLGPDRSLFDDARDDTKEFDPVSLSRLDHLVAALEARGIYVALELLGGRRFRAEDGVQAAGLLSAGGGPAAVLDPAIAKLNLDASLALLNRTNTETGKPLRDDPALAWVTLAGEVSLFDLIDRPDGLPAPYAAELRARGEKARGLPGRRLWQSVESAHYSAWAAQLRKAGLKAPLAGVSHWRRESEFTAILSAPGLDMIDDRLFWASTAWTAPDLRSQLWSGDGGLVAGASRKLVEGRPYAAGQWCPQTQGAWALPHEAADQILAAATARHEDWDALVRRGVFIYPKVWGDGPVGTAGVEDIFQIPEVANGTPQVYALWPHAASILLRGREATTAKPAGEGDRPVIRKRTVLPGWDSSQGKLVIDTPFTQGVAGWNGEDGAKFDSLSVAAESPFAVVVATSAGPEPIAEAKRLLVTTLARVEPTGFRWVDPWKRETADPGRPPLLQEPVRARVEWRRKGTVRAFALDSSGARVQPARVETLPNGEGVALIVDGQSPAIHWELVAE</sequence>
<evidence type="ECO:0000313" key="4">
    <source>
        <dbReference type="Proteomes" id="UP001216907"/>
    </source>
</evidence>
<gene>
    <name evidence="3" type="ORF">PZE19_06120</name>
</gene>
<keyword evidence="4" id="KW-1185">Reference proteome</keyword>
<dbReference type="InterPro" id="IPR017853">
    <property type="entry name" value="GH"/>
</dbReference>
<dbReference type="RefSeq" id="WP_277859687.1">
    <property type="nucleotide sequence ID" value="NZ_JARRAG010000001.1"/>
</dbReference>
<evidence type="ECO:0000256" key="2">
    <source>
        <dbReference type="SAM" id="SignalP"/>
    </source>
</evidence>
<dbReference type="SUPFAM" id="SSF51445">
    <property type="entry name" value="(Trans)glycosidases"/>
    <property type="match status" value="1"/>
</dbReference>
<dbReference type="EMBL" id="JARRAG010000001">
    <property type="protein sequence ID" value="MDG3003334.1"/>
    <property type="molecule type" value="Genomic_DNA"/>
</dbReference>
<name>A0ABT6F7D0_9BACT</name>
<feature type="signal peptide" evidence="2">
    <location>
        <begin position="1"/>
        <end position="28"/>
    </location>
</feature>
<proteinExistence type="predicted"/>
<feature type="chain" id="PRO_5045879909" evidence="2">
    <location>
        <begin position="29"/>
        <end position="962"/>
    </location>
</feature>
<comment type="caution">
    <text evidence="3">The sequence shown here is derived from an EMBL/GenBank/DDBJ whole genome shotgun (WGS) entry which is preliminary data.</text>
</comment>
<protein>
    <submittedName>
        <fullName evidence="3">Uncharacterized protein</fullName>
    </submittedName>
</protein>
<dbReference type="Gene3D" id="3.20.20.80">
    <property type="entry name" value="Glycosidases"/>
    <property type="match status" value="1"/>
</dbReference>
<dbReference type="Gene3D" id="2.60.120.260">
    <property type="entry name" value="Galactose-binding domain-like"/>
    <property type="match status" value="1"/>
</dbReference>
<reference evidence="3 4" key="1">
    <citation type="submission" date="2023-03" db="EMBL/GenBank/DDBJ databases">
        <title>Paludisphaera mucosa sp. nov. a novel planctomycete from northern fen.</title>
        <authorList>
            <person name="Ivanova A."/>
        </authorList>
    </citation>
    <scope>NUCLEOTIDE SEQUENCE [LARGE SCALE GENOMIC DNA]</scope>
    <source>
        <strain evidence="3 4">Pla2</strain>
    </source>
</reference>
<evidence type="ECO:0000313" key="3">
    <source>
        <dbReference type="EMBL" id="MDG3003334.1"/>
    </source>
</evidence>
<keyword evidence="2" id="KW-0732">Signal</keyword>